<feature type="transmembrane region" description="Helical" evidence="1">
    <location>
        <begin position="179"/>
        <end position="203"/>
    </location>
</feature>
<comment type="caution">
    <text evidence="2">The sequence shown here is derived from an EMBL/GenBank/DDBJ whole genome shotgun (WGS) entry which is preliminary data.</text>
</comment>
<sequence>MFNLIKFEILKWKKKIMILGILLLLLEIYLAFLFLMADIGNRRSDFMIVIVILLPMNFGIYIVFYCLSIYSFFKDLTSTDRNVVPMTFNSGFKIISSKFLAYFILGLSLFLITSILLFVNIYSISPRNTISLVKSLQYSLNDLWKFSLVIATLSNLLVVIFLNIIIINTYFLKLKLKPLIATTIIISSIIIIFIFSKIFNLIFWDNFKEISSISAGMSIVAIAFITTLILWISGWLIDNKTDF</sequence>
<protein>
    <recommendedName>
        <fullName evidence="4">ABC-2 family transporter protein</fullName>
    </recommendedName>
</protein>
<feature type="transmembrane region" description="Helical" evidence="1">
    <location>
        <begin position="215"/>
        <end position="237"/>
    </location>
</feature>
<evidence type="ECO:0000313" key="3">
    <source>
        <dbReference type="Proteomes" id="UP000263486"/>
    </source>
</evidence>
<feature type="transmembrane region" description="Helical" evidence="1">
    <location>
        <begin position="143"/>
        <end position="167"/>
    </location>
</feature>
<dbReference type="Proteomes" id="UP000263486">
    <property type="component" value="Unassembled WGS sequence"/>
</dbReference>
<keyword evidence="1" id="KW-0472">Membrane</keyword>
<evidence type="ECO:0000313" key="2">
    <source>
        <dbReference type="EMBL" id="REI39312.1"/>
    </source>
</evidence>
<accession>A0ABX9KCW6</accession>
<name>A0ABX9KCW6_9FUSO</name>
<gene>
    <name evidence="2" type="ORF">DYH56_15305</name>
</gene>
<evidence type="ECO:0008006" key="4">
    <source>
        <dbReference type="Google" id="ProtNLM"/>
    </source>
</evidence>
<evidence type="ECO:0000256" key="1">
    <source>
        <dbReference type="SAM" id="Phobius"/>
    </source>
</evidence>
<dbReference type="EMBL" id="QUAJ01000052">
    <property type="protein sequence ID" value="REI39312.1"/>
    <property type="molecule type" value="Genomic_DNA"/>
</dbReference>
<keyword evidence="1" id="KW-0812">Transmembrane</keyword>
<keyword evidence="1" id="KW-1133">Transmembrane helix</keyword>
<proteinExistence type="predicted"/>
<dbReference type="RefSeq" id="WP_114643732.1">
    <property type="nucleotide sequence ID" value="NZ_JAACIO010000049.1"/>
</dbReference>
<organism evidence="2 3">
    <name type="scientific">Psychrilyobacter piezotolerans</name>
    <dbReference type="NCBI Taxonomy" id="2293438"/>
    <lineage>
        <taxon>Bacteria</taxon>
        <taxon>Fusobacteriati</taxon>
        <taxon>Fusobacteriota</taxon>
        <taxon>Fusobacteriia</taxon>
        <taxon>Fusobacteriales</taxon>
        <taxon>Fusobacteriaceae</taxon>
        <taxon>Psychrilyobacter</taxon>
    </lineage>
</organism>
<feature type="transmembrane region" description="Helical" evidence="1">
    <location>
        <begin position="48"/>
        <end position="73"/>
    </location>
</feature>
<reference evidence="2 3" key="1">
    <citation type="submission" date="2018-08" db="EMBL/GenBank/DDBJ databases">
        <title>Draft genome sequence of Psychrilyobacter sp. strain SD5 isolated from Black Sea water.</title>
        <authorList>
            <person name="Yadav S."/>
            <person name="Villanueva L."/>
            <person name="Damste J.S.S."/>
        </authorList>
    </citation>
    <scope>NUCLEOTIDE SEQUENCE [LARGE SCALE GENOMIC DNA]</scope>
    <source>
        <strain evidence="2 3">SD5</strain>
    </source>
</reference>
<feature type="transmembrane region" description="Helical" evidence="1">
    <location>
        <begin position="99"/>
        <end position="123"/>
    </location>
</feature>
<feature type="transmembrane region" description="Helical" evidence="1">
    <location>
        <begin position="16"/>
        <end position="36"/>
    </location>
</feature>
<keyword evidence="3" id="KW-1185">Reference proteome</keyword>